<keyword evidence="8" id="KW-1185">Reference proteome</keyword>
<accession>A0A218W045</accession>
<dbReference type="GeneID" id="116199576"/>
<evidence type="ECO:0000256" key="1">
    <source>
        <dbReference type="ARBA" id="ARBA00009995"/>
    </source>
</evidence>
<dbReference type="AlphaFoldDB" id="A0A218W045"/>
<keyword evidence="2 4" id="KW-0328">Glycosyltransferase</keyword>
<dbReference type="Gene3D" id="3.40.50.2000">
    <property type="entry name" value="Glycogen Phosphorylase B"/>
    <property type="match status" value="2"/>
</dbReference>
<sequence length="481" mass="54696">MSGPRSPHAVCVPFPAQGHINPMMQLAKLLHWRGIYVTFVNTDFNHRRLIKSKGLESLDRVDDYFQFRAIPDGLPPSDRNAMQDVPALCDSTRKNMLGPFRELLVEINSSKEVPPVSCIVSDGVMSFAIEAAKEIGVPEVQFWTASACGFMAYLKFPELFNRGIVPFKDESYMTDGTLDTPVDWIPGMRNIRLRDIPSFIRTTDANDIMFDFMGNEAQSCLKSPAIIFNTFDEFENEVLQKIAEISPPIDSIGPLPLLIRQVPDEAHLKSFRSNLWKEDCECLEWLDQREPDSVLYVNYGSITVMSDEHLIEFAWGLANSKHPFLWVIRPDLVKGDSVNLPQEFLEETQDRAFLTSWCPQDRVLAHSSVGAFLTHCGWNSIIEALCGGVPLICWPFFAEQQTNCWYACNDWGIGAEVNPNVKRDEIEGLVKEVMRGEKGKQMRRKAKMWKERALEAANHGGSSYKDFDRFINKVLNFDVKI</sequence>
<dbReference type="PANTHER" id="PTHR11926:SF1365">
    <property type="entry name" value="GLYCOSYLTRANSFERASE"/>
    <property type="match status" value="1"/>
</dbReference>
<comment type="similarity">
    <text evidence="1 4">Belongs to the UDP-glycosyltransferase family.</text>
</comment>
<evidence type="ECO:0000256" key="5">
    <source>
        <dbReference type="RuleBase" id="RU362057"/>
    </source>
</evidence>
<gene>
    <name evidence="9" type="primary">LOC116199576</name>
    <name evidence="6" type="ORF">CDL15_Pgr017138</name>
</gene>
<name>A0A218W045_PUNGR</name>
<dbReference type="SUPFAM" id="SSF53756">
    <property type="entry name" value="UDP-Glycosyltransferase/glycogen phosphorylase"/>
    <property type="match status" value="1"/>
</dbReference>
<dbReference type="InterPro" id="IPR002213">
    <property type="entry name" value="UDP_glucos_trans"/>
</dbReference>
<evidence type="ECO:0000256" key="4">
    <source>
        <dbReference type="RuleBase" id="RU003718"/>
    </source>
</evidence>
<evidence type="ECO:0000256" key="3">
    <source>
        <dbReference type="ARBA" id="ARBA00022679"/>
    </source>
</evidence>
<dbReference type="CDD" id="cd03784">
    <property type="entry name" value="GT1_Gtf-like"/>
    <property type="match status" value="1"/>
</dbReference>
<evidence type="ECO:0000313" key="7">
    <source>
        <dbReference type="Proteomes" id="UP000197138"/>
    </source>
</evidence>
<evidence type="ECO:0000256" key="2">
    <source>
        <dbReference type="ARBA" id="ARBA00022676"/>
    </source>
</evidence>
<dbReference type="PROSITE" id="PS00375">
    <property type="entry name" value="UDPGT"/>
    <property type="match status" value="1"/>
</dbReference>
<evidence type="ECO:0000313" key="8">
    <source>
        <dbReference type="Proteomes" id="UP000515151"/>
    </source>
</evidence>
<proteinExistence type="inferred from homology"/>
<dbReference type="InterPro" id="IPR035595">
    <property type="entry name" value="UDP_glycos_trans_CS"/>
</dbReference>
<reference evidence="9" key="4">
    <citation type="submission" date="2025-04" db="UniProtKB">
        <authorList>
            <consortium name="RefSeq"/>
        </authorList>
    </citation>
    <scope>IDENTIFICATION</scope>
    <source>
        <tissue evidence="9">Leaf</tissue>
    </source>
</reference>
<protein>
    <recommendedName>
        <fullName evidence="5">Glycosyltransferase</fullName>
        <ecNumber evidence="5">2.4.1.-</ecNumber>
    </recommendedName>
</protein>
<dbReference type="RefSeq" id="XP_031385836.1">
    <property type="nucleotide sequence ID" value="XM_031529976.1"/>
</dbReference>
<dbReference type="EC" id="2.4.1.-" evidence="5"/>
<organism evidence="6 7">
    <name type="scientific">Punica granatum</name>
    <name type="common">Pomegranate</name>
    <dbReference type="NCBI Taxonomy" id="22663"/>
    <lineage>
        <taxon>Eukaryota</taxon>
        <taxon>Viridiplantae</taxon>
        <taxon>Streptophyta</taxon>
        <taxon>Embryophyta</taxon>
        <taxon>Tracheophyta</taxon>
        <taxon>Spermatophyta</taxon>
        <taxon>Magnoliopsida</taxon>
        <taxon>eudicotyledons</taxon>
        <taxon>Gunneridae</taxon>
        <taxon>Pentapetalae</taxon>
        <taxon>rosids</taxon>
        <taxon>malvids</taxon>
        <taxon>Myrtales</taxon>
        <taxon>Lythraceae</taxon>
        <taxon>Punica</taxon>
    </lineage>
</organism>
<dbReference type="FunFam" id="3.40.50.2000:FF:000027">
    <property type="entry name" value="Glycosyltransferase"/>
    <property type="match status" value="1"/>
</dbReference>
<dbReference type="Proteomes" id="UP000197138">
    <property type="component" value="Unassembled WGS sequence"/>
</dbReference>
<dbReference type="PANTHER" id="PTHR11926">
    <property type="entry name" value="GLUCOSYL/GLUCURONOSYL TRANSFERASES"/>
    <property type="match status" value="1"/>
</dbReference>
<reference evidence="6" key="2">
    <citation type="submission" date="2017-06" db="EMBL/GenBank/DDBJ databases">
        <title>The pomegranate genome and the genomics of punicalagin biosynthesis.</title>
        <authorList>
            <person name="Xu C."/>
        </authorList>
    </citation>
    <scope>NUCLEOTIDE SEQUENCE [LARGE SCALE GENOMIC DNA]</scope>
    <source>
        <tissue evidence="6">Fresh leaf</tissue>
    </source>
</reference>
<evidence type="ECO:0000313" key="6">
    <source>
        <dbReference type="EMBL" id="OWM65641.1"/>
    </source>
</evidence>
<dbReference type="EMBL" id="MTKT01005569">
    <property type="protein sequence ID" value="OWM65641.1"/>
    <property type="molecule type" value="Genomic_DNA"/>
</dbReference>
<dbReference type="GO" id="GO:0080044">
    <property type="term" value="F:quercetin 7-O-glucosyltransferase activity"/>
    <property type="evidence" value="ECO:0007669"/>
    <property type="project" value="TreeGrafter"/>
</dbReference>
<evidence type="ECO:0000313" key="9">
    <source>
        <dbReference type="RefSeq" id="XP_031385836.1"/>
    </source>
</evidence>
<dbReference type="Pfam" id="PF00201">
    <property type="entry name" value="UDPGT"/>
    <property type="match status" value="1"/>
</dbReference>
<reference evidence="8" key="3">
    <citation type="journal article" date="2020" name="Plant Biotechnol. J.">
        <title>The pomegranate (Punica granatum L.) draft genome dissects genetic divergence between soft- and hard-seeded cultivars.</title>
        <authorList>
            <person name="Luo X."/>
            <person name="Li H."/>
            <person name="Wu Z."/>
            <person name="Yao W."/>
            <person name="Zhao P."/>
            <person name="Cao D."/>
            <person name="Yu H."/>
            <person name="Li K."/>
            <person name="Poudel K."/>
            <person name="Zhao D."/>
            <person name="Zhang F."/>
            <person name="Xia X."/>
            <person name="Chen L."/>
            <person name="Wang Q."/>
            <person name="Jing D."/>
            <person name="Cao S."/>
        </authorList>
    </citation>
    <scope>NUCLEOTIDE SEQUENCE [LARGE SCALE GENOMIC DNA]</scope>
</reference>
<dbReference type="FunFam" id="3.40.50.2000:FF:000055">
    <property type="entry name" value="Glycosyltransferase"/>
    <property type="match status" value="1"/>
</dbReference>
<reference evidence="7" key="1">
    <citation type="journal article" date="2017" name="Plant J.">
        <title>The pomegranate (Punica granatum L.) genome and the genomics of punicalagin biosynthesis.</title>
        <authorList>
            <person name="Qin G."/>
            <person name="Xu C."/>
            <person name="Ming R."/>
            <person name="Tang H."/>
            <person name="Guyot R."/>
            <person name="Kramer E.M."/>
            <person name="Hu Y."/>
            <person name="Yi X."/>
            <person name="Qi Y."/>
            <person name="Xu X."/>
            <person name="Gao Z."/>
            <person name="Pan H."/>
            <person name="Jian J."/>
            <person name="Tian Y."/>
            <person name="Yue Z."/>
            <person name="Xu Y."/>
        </authorList>
    </citation>
    <scope>NUCLEOTIDE SEQUENCE [LARGE SCALE GENOMIC DNA]</scope>
    <source>
        <strain evidence="7">cv. Dabenzi</strain>
    </source>
</reference>
<dbReference type="OrthoDB" id="5835829at2759"/>
<keyword evidence="3 4" id="KW-0808">Transferase</keyword>
<dbReference type="GO" id="GO:0080043">
    <property type="term" value="F:quercetin 3-O-glucosyltransferase activity"/>
    <property type="evidence" value="ECO:0007669"/>
    <property type="project" value="TreeGrafter"/>
</dbReference>
<dbReference type="Proteomes" id="UP000515151">
    <property type="component" value="Chromosome 3"/>
</dbReference>